<keyword evidence="1" id="KW-0472">Membrane</keyword>
<name>A0ABW1ZZD4_9GAMM</name>
<accession>A0ABW1ZZD4</accession>
<keyword evidence="1" id="KW-1133">Transmembrane helix</keyword>
<feature type="transmembrane region" description="Helical" evidence="1">
    <location>
        <begin position="102"/>
        <end position="123"/>
    </location>
</feature>
<dbReference type="Proteomes" id="UP001596422">
    <property type="component" value="Unassembled WGS sequence"/>
</dbReference>
<feature type="transmembrane region" description="Helical" evidence="1">
    <location>
        <begin position="42"/>
        <end position="63"/>
    </location>
</feature>
<sequence>MRAKILYSIPVFWFAGVASLAYHAVSVFLFSSKSEKTKIPKLLLPLLVFVAVYVFSLAANFYQSPVDRFVASIYNLSLWVSGIMVASSYFVYYNQIEKQAKVLLFSILAAALLCFFTNSEIVLKSLVSMAISTDSLPPLIKDTVMLKVFTSDWFDASVNYRNSIFSPYSTATGAMAIILLAIATNNISSRSREFFFLFVVAFICAASTFSRISVFVVVLYAVLRLYLDLPRNYRKFLLFSHPLPSAFVCRKFWRL</sequence>
<keyword evidence="1" id="KW-0812">Transmembrane</keyword>
<feature type="transmembrane region" description="Helical" evidence="1">
    <location>
        <begin position="164"/>
        <end position="183"/>
    </location>
</feature>
<feature type="transmembrane region" description="Helical" evidence="1">
    <location>
        <begin position="195"/>
        <end position="223"/>
    </location>
</feature>
<feature type="transmembrane region" description="Helical" evidence="1">
    <location>
        <begin position="69"/>
        <end position="90"/>
    </location>
</feature>
<gene>
    <name evidence="2" type="ORF">ACFQDL_10990</name>
</gene>
<evidence type="ECO:0008006" key="4">
    <source>
        <dbReference type="Google" id="ProtNLM"/>
    </source>
</evidence>
<evidence type="ECO:0000256" key="1">
    <source>
        <dbReference type="SAM" id="Phobius"/>
    </source>
</evidence>
<protein>
    <recommendedName>
        <fullName evidence="4">Polymerase</fullName>
    </recommendedName>
</protein>
<organism evidence="2 3">
    <name type="scientific">Marinobacterium aestuariivivens</name>
    <dbReference type="NCBI Taxonomy" id="1698799"/>
    <lineage>
        <taxon>Bacteria</taxon>
        <taxon>Pseudomonadati</taxon>
        <taxon>Pseudomonadota</taxon>
        <taxon>Gammaproteobacteria</taxon>
        <taxon>Oceanospirillales</taxon>
        <taxon>Oceanospirillaceae</taxon>
        <taxon>Marinobacterium</taxon>
    </lineage>
</organism>
<comment type="caution">
    <text evidence="2">The sequence shown here is derived from an EMBL/GenBank/DDBJ whole genome shotgun (WGS) entry which is preliminary data.</text>
</comment>
<dbReference type="EMBL" id="JBHSWE010000001">
    <property type="protein sequence ID" value="MFC6670555.1"/>
    <property type="molecule type" value="Genomic_DNA"/>
</dbReference>
<proteinExistence type="predicted"/>
<reference evidence="3" key="1">
    <citation type="journal article" date="2019" name="Int. J. Syst. Evol. Microbiol.">
        <title>The Global Catalogue of Microorganisms (GCM) 10K type strain sequencing project: providing services to taxonomists for standard genome sequencing and annotation.</title>
        <authorList>
            <consortium name="The Broad Institute Genomics Platform"/>
            <consortium name="The Broad Institute Genome Sequencing Center for Infectious Disease"/>
            <person name="Wu L."/>
            <person name="Ma J."/>
        </authorList>
    </citation>
    <scope>NUCLEOTIDE SEQUENCE [LARGE SCALE GENOMIC DNA]</scope>
    <source>
        <strain evidence="3">NBRC 111756</strain>
    </source>
</reference>
<keyword evidence="3" id="KW-1185">Reference proteome</keyword>
<evidence type="ECO:0000313" key="3">
    <source>
        <dbReference type="Proteomes" id="UP001596422"/>
    </source>
</evidence>
<feature type="transmembrane region" description="Helical" evidence="1">
    <location>
        <begin position="6"/>
        <end position="30"/>
    </location>
</feature>
<dbReference type="RefSeq" id="WP_379909062.1">
    <property type="nucleotide sequence ID" value="NZ_JBHSWE010000001.1"/>
</dbReference>
<evidence type="ECO:0000313" key="2">
    <source>
        <dbReference type="EMBL" id="MFC6670555.1"/>
    </source>
</evidence>